<evidence type="ECO:0000256" key="5">
    <source>
        <dbReference type="ARBA" id="ARBA00022617"/>
    </source>
</evidence>
<dbReference type="GO" id="GO:0046872">
    <property type="term" value="F:metal ion binding"/>
    <property type="evidence" value="ECO:0007669"/>
    <property type="project" value="UniProtKB-KW"/>
</dbReference>
<evidence type="ECO:0000256" key="2">
    <source>
        <dbReference type="ARBA" id="ARBA00007395"/>
    </source>
</evidence>
<reference evidence="13 14" key="1">
    <citation type="submission" date="2018-01" db="EMBL/GenBank/DDBJ databases">
        <title>Metagenomic assembled genomes from two thermal pools in the Uzon Caldera, Kamchatka, Russia.</title>
        <authorList>
            <person name="Wilkins L."/>
            <person name="Ettinger C."/>
        </authorList>
    </citation>
    <scope>NUCLEOTIDE SEQUENCE [LARGE SCALE GENOMIC DNA]</scope>
    <source>
        <strain evidence="13">ZAV-15</strain>
    </source>
</reference>
<dbReference type="InterPro" id="IPR038266">
    <property type="entry name" value="NapC/NirT_cytc_sf"/>
</dbReference>
<evidence type="ECO:0000256" key="9">
    <source>
        <dbReference type="ARBA" id="ARBA00022989"/>
    </source>
</evidence>
<dbReference type="GO" id="GO:0009061">
    <property type="term" value="P:anaerobic respiration"/>
    <property type="evidence" value="ECO:0007669"/>
    <property type="project" value="TreeGrafter"/>
</dbReference>
<dbReference type="AlphaFoldDB" id="A0A2N7PJA1"/>
<organism evidence="13 14">
    <name type="scientific">Caldimicrobium thiodismutans</name>
    <dbReference type="NCBI Taxonomy" id="1653476"/>
    <lineage>
        <taxon>Bacteria</taxon>
        <taxon>Pseudomonadati</taxon>
        <taxon>Thermodesulfobacteriota</taxon>
        <taxon>Thermodesulfobacteria</taxon>
        <taxon>Thermodesulfobacteriales</taxon>
        <taxon>Thermodesulfobacteriaceae</taxon>
        <taxon>Caldimicrobium</taxon>
    </lineage>
</organism>
<sequence length="146" mass="16751">MKKNLLAALAIIVVILAIATPKIMSSTSKTSFCIKCHVMEKEYFELKRGAVHANVECVECHLPHDNAVHYFYFKTHSGIKDVISFYSGRVPEDIRASQSTKEVIEKNCRRCHGELVANVREDINFHCWDCHRTITHRTNGFMLTKQ</sequence>
<comment type="subcellular location">
    <subcellularLocation>
        <location evidence="1">Cell membrane</location>
    </subcellularLocation>
</comment>
<keyword evidence="10" id="KW-0408">Iron</keyword>
<dbReference type="GO" id="GO:0009055">
    <property type="term" value="F:electron transfer activity"/>
    <property type="evidence" value="ECO:0007669"/>
    <property type="project" value="TreeGrafter"/>
</dbReference>
<evidence type="ECO:0000256" key="11">
    <source>
        <dbReference type="ARBA" id="ARBA00023136"/>
    </source>
</evidence>
<evidence type="ECO:0000256" key="4">
    <source>
        <dbReference type="ARBA" id="ARBA00022475"/>
    </source>
</evidence>
<evidence type="ECO:0000313" key="14">
    <source>
        <dbReference type="Proteomes" id="UP000235731"/>
    </source>
</evidence>
<proteinExistence type="inferred from homology"/>
<evidence type="ECO:0000256" key="3">
    <source>
        <dbReference type="ARBA" id="ARBA00022448"/>
    </source>
</evidence>
<dbReference type="InterPro" id="IPR051174">
    <property type="entry name" value="Cytochrome_c-type_ET"/>
</dbReference>
<keyword evidence="11" id="KW-0472">Membrane</keyword>
<dbReference type="EMBL" id="PNIE01000057">
    <property type="protein sequence ID" value="PMP62663.1"/>
    <property type="molecule type" value="Genomic_DNA"/>
</dbReference>
<evidence type="ECO:0000256" key="6">
    <source>
        <dbReference type="ARBA" id="ARBA00022692"/>
    </source>
</evidence>
<evidence type="ECO:0000313" key="13">
    <source>
        <dbReference type="EMBL" id="PMP62663.1"/>
    </source>
</evidence>
<dbReference type="Pfam" id="PF03264">
    <property type="entry name" value="Cytochrom_NNT"/>
    <property type="match status" value="1"/>
</dbReference>
<dbReference type="InterPro" id="IPR036280">
    <property type="entry name" value="Multihaem_cyt_sf"/>
</dbReference>
<keyword evidence="9" id="KW-1133">Transmembrane helix</keyword>
<evidence type="ECO:0000256" key="10">
    <source>
        <dbReference type="ARBA" id="ARBA00023004"/>
    </source>
</evidence>
<keyword evidence="7" id="KW-0479">Metal-binding</keyword>
<accession>A0A2N7PJA1</accession>
<name>A0A2N7PJA1_9BACT</name>
<feature type="domain" description="NapC/NirT cytochrome c N-terminal" evidence="12">
    <location>
        <begin position="5"/>
        <end position="135"/>
    </location>
</feature>
<keyword evidence="4" id="KW-1003">Cell membrane</keyword>
<comment type="caution">
    <text evidence="13">The sequence shown here is derived from an EMBL/GenBank/DDBJ whole genome shotgun (WGS) entry which is preliminary data.</text>
</comment>
<comment type="similarity">
    <text evidence="2">Belongs to the NapC/NirT/NrfH family.</text>
</comment>
<dbReference type="Proteomes" id="UP000235731">
    <property type="component" value="Unassembled WGS sequence"/>
</dbReference>
<keyword evidence="5" id="KW-0349">Heme</keyword>
<evidence type="ECO:0000256" key="7">
    <source>
        <dbReference type="ARBA" id="ARBA00022723"/>
    </source>
</evidence>
<dbReference type="SUPFAM" id="SSF48695">
    <property type="entry name" value="Multiheme cytochromes"/>
    <property type="match status" value="1"/>
</dbReference>
<keyword evidence="8" id="KW-0249">Electron transport</keyword>
<dbReference type="PANTHER" id="PTHR30333:SF1">
    <property type="entry name" value="CYTOCHROME C-TYPE PROTEIN NAPC"/>
    <property type="match status" value="1"/>
</dbReference>
<keyword evidence="6" id="KW-0812">Transmembrane</keyword>
<evidence type="ECO:0000259" key="12">
    <source>
        <dbReference type="Pfam" id="PF03264"/>
    </source>
</evidence>
<evidence type="ECO:0000256" key="8">
    <source>
        <dbReference type="ARBA" id="ARBA00022982"/>
    </source>
</evidence>
<protein>
    <submittedName>
        <fullName evidence="13">Cytochrome c nitrite reductase small subunit</fullName>
    </submittedName>
</protein>
<dbReference type="GO" id="GO:0005886">
    <property type="term" value="C:plasma membrane"/>
    <property type="evidence" value="ECO:0007669"/>
    <property type="project" value="UniProtKB-SubCell"/>
</dbReference>
<keyword evidence="3" id="KW-0813">Transport</keyword>
<gene>
    <name evidence="13" type="ORF">C0197_04175</name>
</gene>
<evidence type="ECO:0000256" key="1">
    <source>
        <dbReference type="ARBA" id="ARBA00004236"/>
    </source>
</evidence>
<dbReference type="Gene3D" id="1.10.3820.10">
    <property type="entry name" value="Di-heme elbow motif domain"/>
    <property type="match status" value="1"/>
</dbReference>
<dbReference type="PANTHER" id="PTHR30333">
    <property type="entry name" value="CYTOCHROME C-TYPE PROTEIN"/>
    <property type="match status" value="1"/>
</dbReference>
<dbReference type="InterPro" id="IPR005126">
    <property type="entry name" value="NapC/NirT_cyt_c_N"/>
</dbReference>